<evidence type="ECO:0000313" key="8">
    <source>
        <dbReference type="Proteomes" id="UP000663880"/>
    </source>
</evidence>
<dbReference type="InterPro" id="IPR023796">
    <property type="entry name" value="Serpin_dom"/>
</dbReference>
<dbReference type="SUPFAM" id="SSF56574">
    <property type="entry name" value="Serpins"/>
    <property type="match status" value="1"/>
</dbReference>
<evidence type="ECO:0000256" key="2">
    <source>
        <dbReference type="ARBA" id="ARBA00022690"/>
    </source>
</evidence>
<dbReference type="Pfam" id="PF00134">
    <property type="entry name" value="Cyclin_N"/>
    <property type="match status" value="1"/>
</dbReference>
<dbReference type="InterPro" id="IPR006671">
    <property type="entry name" value="Cyclin_N"/>
</dbReference>
<dbReference type="InterPro" id="IPR042185">
    <property type="entry name" value="Serpin_sf_2"/>
</dbReference>
<protein>
    <recommendedName>
        <fullName evidence="6">Serpin domain-containing protein</fullName>
    </recommendedName>
</protein>
<dbReference type="SMART" id="SM00093">
    <property type="entry name" value="SERPIN"/>
    <property type="match status" value="1"/>
</dbReference>
<keyword evidence="8" id="KW-1185">Reference proteome</keyword>
<feature type="compositionally biased region" description="Basic and acidic residues" evidence="5">
    <location>
        <begin position="89"/>
        <end position="101"/>
    </location>
</feature>
<dbReference type="InterPro" id="IPR036915">
    <property type="entry name" value="Cyclin-like_sf"/>
</dbReference>
<name>A0A821W0V0_9NEOP</name>
<dbReference type="Gene3D" id="1.10.472.10">
    <property type="entry name" value="Cyclin-like"/>
    <property type="match status" value="2"/>
</dbReference>
<feature type="domain" description="Serpin" evidence="6">
    <location>
        <begin position="521"/>
        <end position="879"/>
    </location>
</feature>
<feature type="region of interest" description="Disordered" evidence="5">
    <location>
        <begin position="87"/>
        <end position="108"/>
    </location>
</feature>
<dbReference type="Pfam" id="PF00079">
    <property type="entry name" value="Serpin"/>
    <property type="match status" value="1"/>
</dbReference>
<dbReference type="PANTHER" id="PTHR11461">
    <property type="entry name" value="SERINE PROTEASE INHIBITOR, SERPIN"/>
    <property type="match status" value="1"/>
</dbReference>
<keyword evidence="3" id="KW-0722">Serine protease inhibitor</keyword>
<dbReference type="Gene3D" id="2.30.39.10">
    <property type="entry name" value="Alpha-1-antitrypsin, domain 1"/>
    <property type="match status" value="1"/>
</dbReference>
<dbReference type="CDD" id="cd00172">
    <property type="entry name" value="serpin"/>
    <property type="match status" value="1"/>
</dbReference>
<evidence type="ECO:0000256" key="3">
    <source>
        <dbReference type="ARBA" id="ARBA00022900"/>
    </source>
</evidence>
<comment type="caution">
    <text evidence="7">The sequence shown here is derived from an EMBL/GenBank/DDBJ whole genome shotgun (WGS) entry which is preliminary data.</text>
</comment>
<dbReference type="PANTHER" id="PTHR11461:SF211">
    <property type="entry name" value="GH10112P-RELATED"/>
    <property type="match status" value="1"/>
</dbReference>
<dbReference type="OrthoDB" id="671595at2759"/>
<reference evidence="7" key="1">
    <citation type="submission" date="2021-02" db="EMBL/GenBank/DDBJ databases">
        <authorList>
            <person name="Steward A R."/>
        </authorList>
    </citation>
    <scope>NUCLEOTIDE SEQUENCE</scope>
</reference>
<evidence type="ECO:0000256" key="5">
    <source>
        <dbReference type="SAM" id="MobiDB-lite"/>
    </source>
</evidence>
<organism evidence="7 8">
    <name type="scientific">Pieris macdunnoughi</name>
    <dbReference type="NCBI Taxonomy" id="345717"/>
    <lineage>
        <taxon>Eukaryota</taxon>
        <taxon>Metazoa</taxon>
        <taxon>Ecdysozoa</taxon>
        <taxon>Arthropoda</taxon>
        <taxon>Hexapoda</taxon>
        <taxon>Insecta</taxon>
        <taxon>Pterygota</taxon>
        <taxon>Neoptera</taxon>
        <taxon>Endopterygota</taxon>
        <taxon>Lepidoptera</taxon>
        <taxon>Glossata</taxon>
        <taxon>Ditrysia</taxon>
        <taxon>Papilionoidea</taxon>
        <taxon>Pieridae</taxon>
        <taxon>Pierinae</taxon>
        <taxon>Pieris</taxon>
    </lineage>
</organism>
<dbReference type="InterPro" id="IPR000215">
    <property type="entry name" value="Serpin_fam"/>
</dbReference>
<dbReference type="Gene3D" id="3.30.497.10">
    <property type="entry name" value="Antithrombin, subunit I, domain 2"/>
    <property type="match status" value="1"/>
</dbReference>
<comment type="similarity">
    <text evidence="1 4">Belongs to the serpin family.</text>
</comment>
<dbReference type="InterPro" id="IPR036186">
    <property type="entry name" value="Serpin_sf"/>
</dbReference>
<dbReference type="GO" id="GO:0005615">
    <property type="term" value="C:extracellular space"/>
    <property type="evidence" value="ECO:0007669"/>
    <property type="project" value="InterPro"/>
</dbReference>
<accession>A0A821W0V0</accession>
<proteinExistence type="inferred from homology"/>
<dbReference type="Proteomes" id="UP000663880">
    <property type="component" value="Unassembled WGS sequence"/>
</dbReference>
<dbReference type="CDD" id="cd00043">
    <property type="entry name" value="CYCLIN_SF"/>
    <property type="match status" value="1"/>
</dbReference>
<gene>
    <name evidence="7" type="ORF">PMACD_LOCUS12602</name>
</gene>
<evidence type="ECO:0000259" key="6">
    <source>
        <dbReference type="SMART" id="SM00093"/>
    </source>
</evidence>
<dbReference type="SUPFAM" id="SSF47954">
    <property type="entry name" value="Cyclin-like"/>
    <property type="match status" value="1"/>
</dbReference>
<dbReference type="EMBL" id="CAJOBZ010000050">
    <property type="protein sequence ID" value="CAF4916186.1"/>
    <property type="molecule type" value="Genomic_DNA"/>
</dbReference>
<sequence length="883" mass="100344">MEFTDQNKGSKKYISKIPVPKKSLKKDSRQPLKTLLDLDSNVSINIQNSINEKRKGLRKSNSFSIADTRFVTVRHREDVNRGFSVFNDNDNKENATNKKELTPSTLPRNNRVKNIKKSLKRPHSRELQGVVSVAKSLSFTEEVLIPKRLLYNSNVNTHKFSCDATCNRVYGMDIFTYLLEKEEKTPYPTFLIVIKNRAFALNWLVDINSTGDPAVIQTAAWYFDTVLSLRKLKDNDLPVAITACFWISRKVHGKVCTARALVERSGGVFDAEHLCTVEKRILRLLNIPRQPVVPQEFITYLAWWCNNKHPEEILLSASFICLCAMTLNLDMCNEYPSVIAAAAIRTALLLLKQQHLSEKLRGSFVYQAAIMKDDNIIEVCIAQIETLKMLFTDDFEFTATKKLFKNDLSILERLKNELNYLYHTGVLQALFVFVASQTANDWSNNRQNEQYFYSVPNNRMNDNGIYYPTEQVQRYNYNDLQSQDGFSGLQSRFSKPNVLQNVEPQKELLSNVSHGVTNLGVNLLRSAVQLQSGNIMMSPTSIATLLALLQQGTNGGAQQQITNALGMAPEITAPIYRRLTIDMRKRNSRNVLNVANNVVVSDSFDMDPAFKSTAIRNFGSEVTPMNFARADDAANRINKWIADNTNQKITDMLSPEIFNPTTQLVLVNVVYFKGLWETKFKPEATQPRKFYLKNRQTVTVPFMRMRQSFKFGADDRIDSLVVILPFERYQYSLVLIMPNEGVTTEELLSKVTDDDIINYHELQPVEINIEIPKFTMKSDTNLRPVLKNMGVNNIFDSQSELAGIGVYRTYPPHISDALHSGYLSIDEQGVTAAAASAFAAVALSFEDPLPHFKANRPFIAILWDTQFTIPLFMARVDDPSVLR</sequence>
<dbReference type="InterPro" id="IPR042178">
    <property type="entry name" value="Serpin_sf_1"/>
</dbReference>
<dbReference type="AlphaFoldDB" id="A0A821W0V0"/>
<dbReference type="GO" id="GO:0004867">
    <property type="term" value="F:serine-type endopeptidase inhibitor activity"/>
    <property type="evidence" value="ECO:0007669"/>
    <property type="project" value="UniProtKB-KW"/>
</dbReference>
<keyword evidence="2" id="KW-0646">Protease inhibitor</keyword>
<evidence type="ECO:0000313" key="7">
    <source>
        <dbReference type="EMBL" id="CAF4916186.1"/>
    </source>
</evidence>
<evidence type="ECO:0000256" key="4">
    <source>
        <dbReference type="RuleBase" id="RU000411"/>
    </source>
</evidence>
<evidence type="ECO:0000256" key="1">
    <source>
        <dbReference type="ARBA" id="ARBA00009500"/>
    </source>
</evidence>